<keyword evidence="2" id="KW-0732">Signal</keyword>
<dbReference type="Proteomes" id="UP000482960">
    <property type="component" value="Unassembled WGS sequence"/>
</dbReference>
<keyword evidence="1" id="KW-0812">Transmembrane</keyword>
<dbReference type="EMBL" id="BLPG01000001">
    <property type="protein sequence ID" value="GFJ95193.1"/>
    <property type="molecule type" value="Genomic_DNA"/>
</dbReference>
<feature type="signal peptide" evidence="2">
    <location>
        <begin position="1"/>
        <end position="28"/>
    </location>
</feature>
<organism evidence="3 4">
    <name type="scientific">Phytohabitans rumicis</name>
    <dbReference type="NCBI Taxonomy" id="1076125"/>
    <lineage>
        <taxon>Bacteria</taxon>
        <taxon>Bacillati</taxon>
        <taxon>Actinomycetota</taxon>
        <taxon>Actinomycetes</taxon>
        <taxon>Micromonosporales</taxon>
        <taxon>Micromonosporaceae</taxon>
    </lineage>
</organism>
<gene>
    <name evidence="3" type="ORF">Prum_088350</name>
</gene>
<feature type="chain" id="PRO_5028856022" description="Gram-positive cocci surface proteins LPxTG domain-containing protein" evidence="2">
    <location>
        <begin position="29"/>
        <end position="230"/>
    </location>
</feature>
<reference evidence="3 4" key="2">
    <citation type="submission" date="2020-03" db="EMBL/GenBank/DDBJ databases">
        <authorList>
            <person name="Ichikawa N."/>
            <person name="Kimura A."/>
            <person name="Kitahashi Y."/>
            <person name="Uohara A."/>
        </authorList>
    </citation>
    <scope>NUCLEOTIDE SEQUENCE [LARGE SCALE GENOMIC DNA]</scope>
    <source>
        <strain evidence="3 4">NBRC 108638</strain>
    </source>
</reference>
<proteinExistence type="predicted"/>
<accession>A0A6V8LD91</accession>
<comment type="caution">
    <text evidence="3">The sequence shown here is derived from an EMBL/GenBank/DDBJ whole genome shotgun (WGS) entry which is preliminary data.</text>
</comment>
<name>A0A6V8LD91_9ACTN</name>
<keyword evidence="1" id="KW-1133">Transmembrane helix</keyword>
<dbReference type="AlphaFoldDB" id="A0A6V8LD91"/>
<evidence type="ECO:0000256" key="1">
    <source>
        <dbReference type="SAM" id="Phobius"/>
    </source>
</evidence>
<feature type="transmembrane region" description="Helical" evidence="1">
    <location>
        <begin position="194"/>
        <end position="211"/>
    </location>
</feature>
<evidence type="ECO:0000313" key="4">
    <source>
        <dbReference type="Proteomes" id="UP000482960"/>
    </source>
</evidence>
<evidence type="ECO:0000256" key="2">
    <source>
        <dbReference type="SAM" id="SignalP"/>
    </source>
</evidence>
<keyword evidence="1" id="KW-0472">Membrane</keyword>
<evidence type="ECO:0008006" key="5">
    <source>
        <dbReference type="Google" id="ProtNLM"/>
    </source>
</evidence>
<keyword evidence="4" id="KW-1185">Reference proteome</keyword>
<protein>
    <recommendedName>
        <fullName evidence="5">Gram-positive cocci surface proteins LPxTG domain-containing protein</fullName>
    </recommendedName>
</protein>
<dbReference type="RefSeq" id="WP_173082678.1">
    <property type="nucleotide sequence ID" value="NZ_BAABJB010000012.1"/>
</dbReference>
<evidence type="ECO:0000313" key="3">
    <source>
        <dbReference type="EMBL" id="GFJ95193.1"/>
    </source>
</evidence>
<sequence length="230" mass="24066">MSIRIRRGLAVSVAVVLALVFAPAPARAGGWAVTVLDPLPERVEAGNTYTVGMWLLQHGFHPYEGEDLGAVELHLVSAAGETTVFPAVALKEPAHFAAVIVVPHEGNYAVVANQGWFPDYRIGTLTASGHLDVLPVPVQLTKEHLAKYWPGAAHPPILPADASRDAVNEQAALPPPAADTTAPVQPASPGTPRLAILAAVAGLLALGAALFSRRRLVARRRPTESPAAAP</sequence>
<reference evidence="3 4" key="1">
    <citation type="submission" date="2020-03" db="EMBL/GenBank/DDBJ databases">
        <title>Whole genome shotgun sequence of Phytohabitans rumicis NBRC 108638.</title>
        <authorList>
            <person name="Komaki H."/>
            <person name="Tamura T."/>
        </authorList>
    </citation>
    <scope>NUCLEOTIDE SEQUENCE [LARGE SCALE GENOMIC DNA]</scope>
    <source>
        <strain evidence="3 4">NBRC 108638</strain>
    </source>
</reference>